<dbReference type="CDD" id="cd00405">
    <property type="entry name" value="PRAI"/>
    <property type="match status" value="1"/>
</dbReference>
<dbReference type="PANTHER" id="PTHR42894">
    <property type="entry name" value="N-(5'-PHOSPHORIBOSYL)ANTHRANILATE ISOMERASE"/>
    <property type="match status" value="1"/>
</dbReference>
<dbReference type="Gene3D" id="3.20.20.70">
    <property type="entry name" value="Aldolase class I"/>
    <property type="match status" value="1"/>
</dbReference>
<evidence type="ECO:0000256" key="6">
    <source>
        <dbReference type="ARBA" id="ARBA00022822"/>
    </source>
</evidence>
<feature type="domain" description="N-(5'phosphoribosyl) anthranilate isomerase (PRAI)" evidence="10">
    <location>
        <begin position="4"/>
        <end position="198"/>
    </location>
</feature>
<evidence type="ECO:0000313" key="12">
    <source>
        <dbReference type="Proteomes" id="UP000034883"/>
    </source>
</evidence>
<evidence type="ECO:0000313" key="11">
    <source>
        <dbReference type="EMBL" id="AKF08561.1"/>
    </source>
</evidence>
<dbReference type="STRING" id="927083.DB32_005710"/>
<evidence type="ECO:0000256" key="7">
    <source>
        <dbReference type="ARBA" id="ARBA00023141"/>
    </source>
</evidence>
<evidence type="ECO:0000256" key="2">
    <source>
        <dbReference type="ARBA" id="ARBA00004664"/>
    </source>
</evidence>
<keyword evidence="6 9" id="KW-0822">Tryptophan biosynthesis</keyword>
<comment type="similarity">
    <text evidence="9">Belongs to the TrpF family.</text>
</comment>
<dbReference type="KEGG" id="samy:DB32_005710"/>
<dbReference type="GO" id="GO:0004640">
    <property type="term" value="F:phosphoribosylanthranilate isomerase activity"/>
    <property type="evidence" value="ECO:0007669"/>
    <property type="project" value="UniProtKB-UniRule"/>
</dbReference>
<keyword evidence="7 9" id="KW-0057">Aromatic amino acid biosynthesis</keyword>
<evidence type="ECO:0000256" key="3">
    <source>
        <dbReference type="ARBA" id="ARBA00012572"/>
    </source>
</evidence>
<evidence type="ECO:0000256" key="4">
    <source>
        <dbReference type="ARBA" id="ARBA00022272"/>
    </source>
</evidence>
<accession>A0A0F6W6E0</accession>
<dbReference type="Proteomes" id="UP000034883">
    <property type="component" value="Chromosome"/>
</dbReference>
<dbReference type="Pfam" id="PF00697">
    <property type="entry name" value="PRAI"/>
    <property type="match status" value="1"/>
</dbReference>
<gene>
    <name evidence="9" type="primary">trpF</name>
    <name evidence="11" type="ORF">DB32_005710</name>
</gene>
<dbReference type="HAMAP" id="MF_00135">
    <property type="entry name" value="PRAI"/>
    <property type="match status" value="1"/>
</dbReference>
<dbReference type="InterPro" id="IPR011060">
    <property type="entry name" value="RibuloseP-bd_barrel"/>
</dbReference>
<sequence>MTAIKICGITRLEDAEHALALGVDAIGLNFWARSKRRVEHAVAREIVRRAKDRARVVAIVVDATRAEIADIRESTGIRWVQLHGDEDATFTRALLPWAYQAVRAQGDEGFRIAMGAPGIEVLLDASVPGEKGGTGVVADWSLASRVARARPLWLAGGLTAENVVEAIRVARPMGVDSASGVERAPGVKDPAKVEAFVRAVRNASR</sequence>
<comment type="catalytic activity">
    <reaction evidence="1 9">
        <text>N-(5-phospho-beta-D-ribosyl)anthranilate = 1-(2-carboxyphenylamino)-1-deoxy-D-ribulose 5-phosphate</text>
        <dbReference type="Rhea" id="RHEA:21540"/>
        <dbReference type="ChEBI" id="CHEBI:18277"/>
        <dbReference type="ChEBI" id="CHEBI:58613"/>
        <dbReference type="EC" id="5.3.1.24"/>
    </reaction>
</comment>
<evidence type="ECO:0000256" key="5">
    <source>
        <dbReference type="ARBA" id="ARBA00022605"/>
    </source>
</evidence>
<keyword evidence="8 9" id="KW-0413">Isomerase</keyword>
<dbReference type="PANTHER" id="PTHR42894:SF1">
    <property type="entry name" value="N-(5'-PHOSPHORIBOSYL)ANTHRANILATE ISOMERASE"/>
    <property type="match status" value="1"/>
</dbReference>
<reference evidence="11 12" key="1">
    <citation type="submission" date="2015-03" db="EMBL/GenBank/DDBJ databases">
        <title>Genome assembly of Sandaracinus amylolyticus DSM 53668.</title>
        <authorList>
            <person name="Sharma G."/>
            <person name="Subramanian S."/>
        </authorList>
    </citation>
    <scope>NUCLEOTIDE SEQUENCE [LARGE SCALE GENOMIC DNA]</scope>
    <source>
        <strain evidence="11 12">DSM 53668</strain>
    </source>
</reference>
<organism evidence="11 12">
    <name type="scientific">Sandaracinus amylolyticus</name>
    <dbReference type="NCBI Taxonomy" id="927083"/>
    <lineage>
        <taxon>Bacteria</taxon>
        <taxon>Pseudomonadati</taxon>
        <taxon>Myxococcota</taxon>
        <taxon>Polyangia</taxon>
        <taxon>Polyangiales</taxon>
        <taxon>Sandaracinaceae</taxon>
        <taxon>Sandaracinus</taxon>
    </lineage>
</organism>
<dbReference type="InterPro" id="IPR013785">
    <property type="entry name" value="Aldolase_TIM"/>
</dbReference>
<evidence type="ECO:0000256" key="1">
    <source>
        <dbReference type="ARBA" id="ARBA00001164"/>
    </source>
</evidence>
<evidence type="ECO:0000256" key="8">
    <source>
        <dbReference type="ARBA" id="ARBA00023235"/>
    </source>
</evidence>
<dbReference type="InterPro" id="IPR044643">
    <property type="entry name" value="TrpF_fam"/>
</dbReference>
<protein>
    <recommendedName>
        <fullName evidence="4 9">N-(5'-phosphoribosyl)anthranilate isomerase</fullName>
        <shortName evidence="9">PRAI</shortName>
        <ecNumber evidence="3 9">5.3.1.24</ecNumber>
    </recommendedName>
</protein>
<dbReference type="GO" id="GO:0000162">
    <property type="term" value="P:L-tryptophan biosynthetic process"/>
    <property type="evidence" value="ECO:0007669"/>
    <property type="project" value="UniProtKB-UniRule"/>
</dbReference>
<evidence type="ECO:0000256" key="9">
    <source>
        <dbReference type="HAMAP-Rule" id="MF_00135"/>
    </source>
</evidence>
<dbReference type="AlphaFoldDB" id="A0A0F6W6E0"/>
<dbReference type="UniPathway" id="UPA00035">
    <property type="reaction ID" value="UER00042"/>
</dbReference>
<keyword evidence="12" id="KW-1185">Reference proteome</keyword>
<evidence type="ECO:0000259" key="10">
    <source>
        <dbReference type="Pfam" id="PF00697"/>
    </source>
</evidence>
<dbReference type="EMBL" id="CP011125">
    <property type="protein sequence ID" value="AKF08561.1"/>
    <property type="molecule type" value="Genomic_DNA"/>
</dbReference>
<keyword evidence="5 9" id="KW-0028">Amino-acid biosynthesis</keyword>
<comment type="pathway">
    <text evidence="2 9">Amino-acid biosynthesis; L-tryptophan biosynthesis; L-tryptophan from chorismate: step 3/5.</text>
</comment>
<dbReference type="RefSeq" id="WP_169791584.1">
    <property type="nucleotide sequence ID" value="NZ_CP011125.1"/>
</dbReference>
<dbReference type="EC" id="5.3.1.24" evidence="3 9"/>
<name>A0A0F6W6E0_9BACT</name>
<proteinExistence type="inferred from homology"/>
<dbReference type="SUPFAM" id="SSF51366">
    <property type="entry name" value="Ribulose-phoshate binding barrel"/>
    <property type="match status" value="1"/>
</dbReference>
<dbReference type="InterPro" id="IPR001240">
    <property type="entry name" value="PRAI_dom"/>
</dbReference>